<feature type="non-terminal residue" evidence="1">
    <location>
        <position position="115"/>
    </location>
</feature>
<protein>
    <submittedName>
        <fullName evidence="1">Uncharacterized protein</fullName>
    </submittedName>
</protein>
<accession>A0A484APC8</accession>
<dbReference type="EMBL" id="LSRL02003509">
    <property type="protein sequence ID" value="TDG38446.1"/>
    <property type="molecule type" value="Genomic_DNA"/>
</dbReference>
<dbReference type="Proteomes" id="UP000295192">
    <property type="component" value="Unassembled WGS sequence"/>
</dbReference>
<proteinExistence type="predicted"/>
<comment type="caution">
    <text evidence="1">The sequence shown here is derived from an EMBL/GenBank/DDBJ whole genome shotgun (WGS) entry which is preliminary data.</text>
</comment>
<keyword evidence="2" id="KW-1185">Reference proteome</keyword>
<sequence length="115" mass="12488">MAGSARQGAQQTLLLAPSIGKTLAMQICAPQLLDEAYSVLYSTRLCPRGDETSSIWRMRLFLEMSSRISLVTGMLSAADLRGAVPEAILAAAWTEKLYKSMASSISFPELIDSRC</sequence>
<gene>
    <name evidence="1" type="ORF">AWZ03_015132</name>
</gene>
<dbReference type="AlphaFoldDB" id="A0A484APC8"/>
<evidence type="ECO:0000313" key="1">
    <source>
        <dbReference type="EMBL" id="TDG38446.1"/>
    </source>
</evidence>
<organism evidence="1 2">
    <name type="scientific">Drosophila navojoa</name>
    <name type="common">Fruit fly</name>
    <dbReference type="NCBI Taxonomy" id="7232"/>
    <lineage>
        <taxon>Eukaryota</taxon>
        <taxon>Metazoa</taxon>
        <taxon>Ecdysozoa</taxon>
        <taxon>Arthropoda</taxon>
        <taxon>Hexapoda</taxon>
        <taxon>Insecta</taxon>
        <taxon>Pterygota</taxon>
        <taxon>Neoptera</taxon>
        <taxon>Endopterygota</taxon>
        <taxon>Diptera</taxon>
        <taxon>Brachycera</taxon>
        <taxon>Muscomorpha</taxon>
        <taxon>Ephydroidea</taxon>
        <taxon>Drosophilidae</taxon>
        <taxon>Drosophila</taxon>
    </lineage>
</organism>
<name>A0A484APC8_DRONA</name>
<evidence type="ECO:0000313" key="2">
    <source>
        <dbReference type="Proteomes" id="UP000295192"/>
    </source>
</evidence>
<reference evidence="1 2" key="1">
    <citation type="journal article" date="2019" name="J. Hered.">
        <title>An Improved Genome Assembly for Drosophila navojoa, the Basal Species in the mojavensis Cluster.</title>
        <authorList>
            <person name="Vanderlinde T."/>
            <person name="Dupim E.G."/>
            <person name="Nazario-Yepiz N.O."/>
            <person name="Carvalho A.B."/>
        </authorList>
    </citation>
    <scope>NUCLEOTIDE SEQUENCE [LARGE SCALE GENOMIC DNA]</scope>
    <source>
        <strain evidence="1">Navoj_Jal97</strain>
        <tissue evidence="1">Whole organism</tissue>
    </source>
</reference>